<gene>
    <name evidence="2" type="ORF">KXQ929_LOCUS47788</name>
</gene>
<name>A0A820KJ68_9BILA</name>
<feature type="transmembrane region" description="Helical" evidence="1">
    <location>
        <begin position="31"/>
        <end position="51"/>
    </location>
</feature>
<dbReference type="PANTHER" id="PTHR13800:SF1">
    <property type="entry name" value="TRANSIENT RECEPTOR POTENTIAL CATION CHANNEL TRPM"/>
    <property type="match status" value="1"/>
</dbReference>
<dbReference type="AlphaFoldDB" id="A0A820KJ68"/>
<accession>A0A820KJ68</accession>
<dbReference type="EMBL" id="CAJOBB010017764">
    <property type="protein sequence ID" value="CAF4342347.1"/>
    <property type="molecule type" value="Genomic_DNA"/>
</dbReference>
<reference evidence="2" key="1">
    <citation type="submission" date="2021-02" db="EMBL/GenBank/DDBJ databases">
        <authorList>
            <person name="Nowell W R."/>
        </authorList>
    </citation>
    <scope>NUCLEOTIDE SEQUENCE</scope>
</reference>
<dbReference type="PANTHER" id="PTHR13800">
    <property type="entry name" value="TRANSIENT RECEPTOR POTENTIAL CATION CHANNEL, SUBFAMILY M, MEMBER 6"/>
    <property type="match status" value="1"/>
</dbReference>
<comment type="caution">
    <text evidence="2">The sequence shown here is derived from an EMBL/GenBank/DDBJ whole genome shotgun (WGS) entry which is preliminary data.</text>
</comment>
<evidence type="ECO:0000313" key="3">
    <source>
        <dbReference type="Proteomes" id="UP000663868"/>
    </source>
</evidence>
<sequence length="124" mass="14917">MIHNVIRLEKKEDLQKIDKIANCYRAPIVRFYYYMIFIILFLGLFSFGLLVDYFPWNNSHEQRSGIQDLHIPITEIILHSCLWCLVIEEAHQFITVESKREFIFEIWSMMDIFAIILYFIGFST</sequence>
<dbReference type="GO" id="GO:0005261">
    <property type="term" value="F:monoatomic cation channel activity"/>
    <property type="evidence" value="ECO:0007669"/>
    <property type="project" value="TreeGrafter"/>
</dbReference>
<dbReference type="GO" id="GO:0030001">
    <property type="term" value="P:metal ion transport"/>
    <property type="evidence" value="ECO:0007669"/>
    <property type="project" value="TreeGrafter"/>
</dbReference>
<keyword evidence="1" id="KW-1133">Transmembrane helix</keyword>
<proteinExistence type="predicted"/>
<dbReference type="InterPro" id="IPR050927">
    <property type="entry name" value="TRPM"/>
</dbReference>
<dbReference type="Proteomes" id="UP000663868">
    <property type="component" value="Unassembled WGS sequence"/>
</dbReference>
<organism evidence="2 3">
    <name type="scientific">Adineta steineri</name>
    <dbReference type="NCBI Taxonomy" id="433720"/>
    <lineage>
        <taxon>Eukaryota</taxon>
        <taxon>Metazoa</taxon>
        <taxon>Spiralia</taxon>
        <taxon>Gnathifera</taxon>
        <taxon>Rotifera</taxon>
        <taxon>Eurotatoria</taxon>
        <taxon>Bdelloidea</taxon>
        <taxon>Adinetida</taxon>
        <taxon>Adinetidae</taxon>
        <taxon>Adineta</taxon>
    </lineage>
</organism>
<evidence type="ECO:0008006" key="4">
    <source>
        <dbReference type="Google" id="ProtNLM"/>
    </source>
</evidence>
<keyword evidence="1" id="KW-0472">Membrane</keyword>
<keyword evidence="1" id="KW-0812">Transmembrane</keyword>
<protein>
    <recommendedName>
        <fullName evidence="4">Ion transport domain-containing protein</fullName>
    </recommendedName>
</protein>
<feature type="transmembrane region" description="Helical" evidence="1">
    <location>
        <begin position="102"/>
        <end position="121"/>
    </location>
</feature>
<evidence type="ECO:0000256" key="1">
    <source>
        <dbReference type="SAM" id="Phobius"/>
    </source>
</evidence>
<evidence type="ECO:0000313" key="2">
    <source>
        <dbReference type="EMBL" id="CAF4342347.1"/>
    </source>
</evidence>
<dbReference type="GO" id="GO:0005886">
    <property type="term" value="C:plasma membrane"/>
    <property type="evidence" value="ECO:0007669"/>
    <property type="project" value="TreeGrafter"/>
</dbReference>